<feature type="transmembrane region" description="Helical" evidence="7">
    <location>
        <begin position="339"/>
        <end position="359"/>
    </location>
</feature>
<protein>
    <submittedName>
        <fullName evidence="11 12">Ileal sodium/bile acid cotransporter-like</fullName>
    </submittedName>
    <submittedName>
        <fullName evidence="9">P3 protein</fullName>
    </submittedName>
</protein>
<keyword evidence="5 7" id="KW-1133">Transmembrane helix</keyword>
<accession>A0A2S2QZ86</accession>
<feature type="transmembrane region" description="Helical" evidence="7">
    <location>
        <begin position="315"/>
        <end position="333"/>
    </location>
</feature>
<feature type="transmembrane region" description="Helical" evidence="7">
    <location>
        <begin position="401"/>
        <end position="420"/>
    </location>
</feature>
<keyword evidence="4" id="KW-0813">Transport</keyword>
<gene>
    <name evidence="9" type="primary">SLC10A3</name>
    <name evidence="11 12" type="synonym">LOC112680388</name>
    <name evidence="9" type="ORF">g.29163</name>
</gene>
<sequence length="459" mass="51036">MLNAVILFNLCVATCYATTMVEDWTLSFNNSNISQLEMGSSTDILAYVYTNTFIADENLKLQMITTDEDVAYVRQNFFDLPKNRQQIPSNWSFHFNLTAEFLGYTKLYLRVVEIKNNTIISIKSSSDDHLNIVVIRKPQLIDKIFVICVASLMSIIFINLGCALDVEQLKQCVRKPIAPAASFFAQFLILPILSYFYALLIFQNSVSMQLGLFFTGISPGGGASSVWSLLLGGNINLSIVLTTVGTLASFVMIPFWIVFLGKRIFSMGEIPVPYSRIATSIIALIIPLFIGYCIQRFLPRVSRIMTRVLKPLSSCLIIFIIIFATVTNFYLFKIFSWKIILAGAIIPWTGYIVGLLTAVPARLSKPDIISMMIESGIQNTGIAIFMLKFSLGQPAADLTTVIPVAVALMTPIPLLIAFIIKKCFGNKTEIPMNQDPATESMIKDNEIISPDSGNENIKV</sequence>
<feature type="transmembrane region" description="Helical" evidence="7">
    <location>
        <begin position="176"/>
        <end position="198"/>
    </location>
</feature>
<dbReference type="InterPro" id="IPR002657">
    <property type="entry name" value="BilAc:Na_symport/Acr3"/>
</dbReference>
<dbReference type="PANTHER" id="PTHR10361:SF28">
    <property type="entry name" value="P3 PROTEIN-RELATED"/>
    <property type="match status" value="1"/>
</dbReference>
<evidence type="ECO:0000313" key="9">
    <source>
        <dbReference type="EMBL" id="MBY82994.1"/>
    </source>
</evidence>
<dbReference type="Pfam" id="PF01758">
    <property type="entry name" value="SBF"/>
    <property type="match status" value="1"/>
</dbReference>
<feature type="transmembrane region" description="Helical" evidence="7">
    <location>
        <begin position="237"/>
        <end position="257"/>
    </location>
</feature>
<evidence type="ECO:0000256" key="2">
    <source>
        <dbReference type="ARBA" id="ARBA00006528"/>
    </source>
</evidence>
<dbReference type="GO" id="GO:0015293">
    <property type="term" value="F:symporter activity"/>
    <property type="evidence" value="ECO:0007669"/>
    <property type="project" value="UniProtKB-KW"/>
</dbReference>
<proteinExistence type="inferred from homology"/>
<dbReference type="AlphaFoldDB" id="A0A2S2QZ86"/>
<reference evidence="9" key="1">
    <citation type="submission" date="2018-04" db="EMBL/GenBank/DDBJ databases">
        <title>Transcriptome assembly of Sipha flava.</title>
        <authorList>
            <person name="Scully E.D."/>
            <person name="Geib S.M."/>
            <person name="Palmer N.A."/>
            <person name="Koch K."/>
            <person name="Bradshaw J."/>
            <person name="Heng-Moss T."/>
            <person name="Sarath G."/>
        </authorList>
    </citation>
    <scope>NUCLEOTIDE SEQUENCE</scope>
</reference>
<evidence type="ECO:0000256" key="8">
    <source>
        <dbReference type="SAM" id="SignalP"/>
    </source>
</evidence>
<dbReference type="RefSeq" id="XP_025406258.1">
    <property type="nucleotide sequence ID" value="XM_025550473.1"/>
</dbReference>
<comment type="similarity">
    <text evidence="2">Belongs to the bile acid:sodium symporter (BASS) (TC 2.A.28) family.</text>
</comment>
<evidence type="ECO:0000256" key="7">
    <source>
        <dbReference type="SAM" id="Phobius"/>
    </source>
</evidence>
<name>A0A2S2QZ86_9HEMI</name>
<feature type="transmembrane region" description="Helical" evidence="7">
    <location>
        <begin position="144"/>
        <end position="164"/>
    </location>
</feature>
<feature type="transmembrane region" description="Helical" evidence="7">
    <location>
        <begin position="210"/>
        <end position="230"/>
    </location>
</feature>
<dbReference type="InterPro" id="IPR038770">
    <property type="entry name" value="Na+/solute_symporter_sf"/>
</dbReference>
<evidence type="ECO:0000256" key="3">
    <source>
        <dbReference type="ARBA" id="ARBA00022692"/>
    </source>
</evidence>
<feature type="chain" id="PRO_5044579309" evidence="8">
    <location>
        <begin position="18"/>
        <end position="459"/>
    </location>
</feature>
<evidence type="ECO:0000256" key="1">
    <source>
        <dbReference type="ARBA" id="ARBA00004141"/>
    </source>
</evidence>
<dbReference type="EMBL" id="GGMS01013791">
    <property type="protein sequence ID" value="MBY82994.1"/>
    <property type="molecule type" value="Transcribed_RNA"/>
</dbReference>
<dbReference type="RefSeq" id="XP_025406257.1">
    <property type="nucleotide sequence ID" value="XM_025550472.1"/>
</dbReference>
<keyword evidence="3 7" id="KW-0812">Transmembrane</keyword>
<dbReference type="Proteomes" id="UP000694846">
    <property type="component" value="Unplaced"/>
</dbReference>
<evidence type="ECO:0000313" key="10">
    <source>
        <dbReference type="Proteomes" id="UP000694846"/>
    </source>
</evidence>
<feature type="signal peptide" evidence="8">
    <location>
        <begin position="1"/>
        <end position="17"/>
    </location>
</feature>
<comment type="subcellular location">
    <subcellularLocation>
        <location evidence="1">Membrane</location>
        <topology evidence="1">Multi-pass membrane protein</topology>
    </subcellularLocation>
</comment>
<keyword evidence="6 7" id="KW-0472">Membrane</keyword>
<feature type="transmembrane region" description="Helical" evidence="7">
    <location>
        <begin position="277"/>
        <end position="294"/>
    </location>
</feature>
<dbReference type="InterPro" id="IPR004710">
    <property type="entry name" value="Bilac:Na_transpt"/>
</dbReference>
<evidence type="ECO:0000256" key="6">
    <source>
        <dbReference type="ARBA" id="ARBA00023136"/>
    </source>
</evidence>
<keyword evidence="4" id="KW-0769">Symport</keyword>
<dbReference type="OrthoDB" id="203097at2759"/>
<dbReference type="PANTHER" id="PTHR10361">
    <property type="entry name" value="SODIUM-BILE ACID COTRANSPORTER"/>
    <property type="match status" value="1"/>
</dbReference>
<keyword evidence="10" id="KW-1185">Reference proteome</keyword>
<evidence type="ECO:0000313" key="12">
    <source>
        <dbReference type="RefSeq" id="XP_025406258.1"/>
    </source>
</evidence>
<dbReference type="GO" id="GO:0016020">
    <property type="term" value="C:membrane"/>
    <property type="evidence" value="ECO:0007669"/>
    <property type="project" value="UniProtKB-SubCell"/>
</dbReference>
<evidence type="ECO:0000256" key="4">
    <source>
        <dbReference type="ARBA" id="ARBA00022847"/>
    </source>
</evidence>
<keyword evidence="8" id="KW-0732">Signal</keyword>
<reference evidence="11 12" key="2">
    <citation type="submission" date="2025-04" db="UniProtKB">
        <authorList>
            <consortium name="RefSeq"/>
        </authorList>
    </citation>
    <scope>IDENTIFICATION</scope>
    <source>
        <tissue evidence="11 12">Whole body</tissue>
    </source>
</reference>
<dbReference type="Gene3D" id="1.20.1530.20">
    <property type="match status" value="1"/>
</dbReference>
<organism evidence="9">
    <name type="scientific">Sipha flava</name>
    <name type="common">yellow sugarcane aphid</name>
    <dbReference type="NCBI Taxonomy" id="143950"/>
    <lineage>
        <taxon>Eukaryota</taxon>
        <taxon>Metazoa</taxon>
        <taxon>Ecdysozoa</taxon>
        <taxon>Arthropoda</taxon>
        <taxon>Hexapoda</taxon>
        <taxon>Insecta</taxon>
        <taxon>Pterygota</taxon>
        <taxon>Neoptera</taxon>
        <taxon>Paraneoptera</taxon>
        <taxon>Hemiptera</taxon>
        <taxon>Sternorrhyncha</taxon>
        <taxon>Aphidomorpha</taxon>
        <taxon>Aphidoidea</taxon>
        <taxon>Aphididae</taxon>
        <taxon>Sipha</taxon>
    </lineage>
</organism>
<evidence type="ECO:0000256" key="5">
    <source>
        <dbReference type="ARBA" id="ARBA00022989"/>
    </source>
</evidence>
<evidence type="ECO:0000313" key="11">
    <source>
        <dbReference type="RefSeq" id="XP_025406257.1"/>
    </source>
</evidence>